<feature type="domain" description="Response regulatory" evidence="3">
    <location>
        <begin position="130"/>
        <end position="251"/>
    </location>
</feature>
<evidence type="ECO:0000256" key="2">
    <source>
        <dbReference type="SAM" id="MobiDB-lite"/>
    </source>
</evidence>
<dbReference type="Gene3D" id="3.40.50.2300">
    <property type="match status" value="1"/>
</dbReference>
<dbReference type="GO" id="GO:0000160">
    <property type="term" value="P:phosphorelay signal transduction system"/>
    <property type="evidence" value="ECO:0007669"/>
    <property type="project" value="InterPro"/>
</dbReference>
<evidence type="ECO:0000313" key="4">
    <source>
        <dbReference type="EMBL" id="KAB2592894.1"/>
    </source>
</evidence>
<protein>
    <submittedName>
        <fullName evidence="4">Response regulator</fullName>
    </submittedName>
</protein>
<evidence type="ECO:0000256" key="1">
    <source>
        <dbReference type="PROSITE-ProRule" id="PRU00169"/>
    </source>
</evidence>
<proteinExistence type="predicted"/>
<dbReference type="EMBL" id="VYUA01000006">
    <property type="protein sequence ID" value="KAB2592894.1"/>
    <property type="molecule type" value="Genomic_DNA"/>
</dbReference>
<dbReference type="CDD" id="cd17557">
    <property type="entry name" value="REC_Rcp-like"/>
    <property type="match status" value="1"/>
</dbReference>
<dbReference type="Pfam" id="PF00072">
    <property type="entry name" value="Response_reg"/>
    <property type="match status" value="1"/>
</dbReference>
<accession>A0A5N5F363</accession>
<dbReference type="InterPro" id="IPR011006">
    <property type="entry name" value="CheY-like_superfamily"/>
</dbReference>
<feature type="region of interest" description="Disordered" evidence="2">
    <location>
        <begin position="24"/>
        <end position="43"/>
    </location>
</feature>
<dbReference type="SUPFAM" id="SSF52172">
    <property type="entry name" value="CheY-like"/>
    <property type="match status" value="1"/>
</dbReference>
<dbReference type="PROSITE" id="PS50110">
    <property type="entry name" value="RESPONSE_REGULATORY"/>
    <property type="match status" value="1"/>
</dbReference>
<name>A0A5N5F363_9ACTN</name>
<dbReference type="PANTHER" id="PTHR44520:SF2">
    <property type="entry name" value="RESPONSE REGULATOR RCP1"/>
    <property type="match status" value="1"/>
</dbReference>
<dbReference type="PANTHER" id="PTHR44520">
    <property type="entry name" value="RESPONSE REGULATOR RCP1-RELATED"/>
    <property type="match status" value="1"/>
</dbReference>
<dbReference type="InterPro" id="IPR052893">
    <property type="entry name" value="TCS_response_regulator"/>
</dbReference>
<sequence length="270" mass="29408">MLDVLADNALRELAQRLAEQALHDGPAHPGAEQAAEPGAGHGRVDPLARLRVLAHLGRAVSRQAQAEAEAAARAGANYPQLGAAWGISRQGARRRWPGLVFTAEPPSRPLPTRHHRSHDVNAFTTNRPYNVLLVEDDPADALLIEEALVDRGMARTIDQVTDGVAALQYLRDPGRERPDLIVLDLNMPRMNGRELLAVLKEDDALSNIPVVVLTTSSAPDDIEDAYRRHANAYVTKPVSLDAFIKSVQEIDAFFLDTAVLPPRSGSRDTD</sequence>
<dbReference type="SMART" id="SM00448">
    <property type="entry name" value="REC"/>
    <property type="match status" value="1"/>
</dbReference>
<gene>
    <name evidence="4" type="ORF">F5983_09860</name>
</gene>
<reference evidence="4 5" key="1">
    <citation type="submission" date="2019-09" db="EMBL/GenBank/DDBJ databases">
        <authorList>
            <person name="Liu P."/>
        </authorList>
    </citation>
    <scope>NUCLEOTIDE SEQUENCE [LARGE SCALE GENOMIC DNA]</scope>
    <source>
        <strain evidence="4 5">TRM68085</strain>
    </source>
</reference>
<evidence type="ECO:0000259" key="3">
    <source>
        <dbReference type="PROSITE" id="PS50110"/>
    </source>
</evidence>
<keyword evidence="5" id="KW-1185">Reference proteome</keyword>
<comment type="caution">
    <text evidence="4">The sequence shown here is derived from an EMBL/GenBank/DDBJ whole genome shotgun (WGS) entry which is preliminary data.</text>
</comment>
<dbReference type="AlphaFoldDB" id="A0A5N5F363"/>
<dbReference type="Proteomes" id="UP000326907">
    <property type="component" value="Unassembled WGS sequence"/>
</dbReference>
<organism evidence="4 5">
    <name type="scientific">Streptomyces arboris</name>
    <dbReference type="NCBI Taxonomy" id="2600619"/>
    <lineage>
        <taxon>Bacteria</taxon>
        <taxon>Bacillati</taxon>
        <taxon>Actinomycetota</taxon>
        <taxon>Actinomycetes</taxon>
        <taxon>Kitasatosporales</taxon>
        <taxon>Streptomycetaceae</taxon>
        <taxon>Streptomyces</taxon>
    </lineage>
</organism>
<keyword evidence="1" id="KW-0597">Phosphoprotein</keyword>
<feature type="compositionally biased region" description="Low complexity" evidence="2">
    <location>
        <begin position="27"/>
        <end position="38"/>
    </location>
</feature>
<evidence type="ECO:0000313" key="5">
    <source>
        <dbReference type="Proteomes" id="UP000326907"/>
    </source>
</evidence>
<dbReference type="InterPro" id="IPR001789">
    <property type="entry name" value="Sig_transdc_resp-reg_receiver"/>
</dbReference>
<feature type="modified residue" description="4-aspartylphosphate" evidence="1">
    <location>
        <position position="184"/>
    </location>
</feature>